<protein>
    <submittedName>
        <fullName evidence="1">Anaerobic ribonucleoside-triphosphate reductase</fullName>
    </submittedName>
</protein>
<organism evidence="1 2">
    <name type="scientific">Oceanobacillus oncorhynchi</name>
    <dbReference type="NCBI Taxonomy" id="545501"/>
    <lineage>
        <taxon>Bacteria</taxon>
        <taxon>Bacillati</taxon>
        <taxon>Bacillota</taxon>
        <taxon>Bacilli</taxon>
        <taxon>Bacillales</taxon>
        <taxon>Bacillaceae</taxon>
        <taxon>Oceanobacillus</taxon>
    </lineage>
</organism>
<dbReference type="GO" id="GO:0008998">
    <property type="term" value="F:ribonucleoside-triphosphate reductase (thioredoxin) activity"/>
    <property type="evidence" value="ECO:0007669"/>
    <property type="project" value="InterPro"/>
</dbReference>
<gene>
    <name evidence="1" type="primary">nrdD</name>
    <name evidence="1" type="ORF">BN997_01269</name>
</gene>
<dbReference type="GO" id="GO:0004748">
    <property type="term" value="F:ribonucleoside-diphosphate reductase activity, thioredoxin disulfide as acceptor"/>
    <property type="evidence" value="ECO:0007669"/>
    <property type="project" value="TreeGrafter"/>
</dbReference>
<dbReference type="Pfam" id="PF13597">
    <property type="entry name" value="NRDD"/>
    <property type="match status" value="1"/>
</dbReference>
<dbReference type="EMBL" id="CDGG01000001">
    <property type="protein sequence ID" value="CEI81447.1"/>
    <property type="molecule type" value="Genomic_DNA"/>
</dbReference>
<dbReference type="GO" id="GO:0031250">
    <property type="term" value="C:anaerobic ribonucleoside-triphosphate reductase complex"/>
    <property type="evidence" value="ECO:0007669"/>
    <property type="project" value="TreeGrafter"/>
</dbReference>
<accession>A0A0A1MP80</accession>
<dbReference type="PANTHER" id="PTHR21075:SF0">
    <property type="entry name" value="ANAEROBIC RIBONUCLEOSIDE-TRIPHOSPHATE REDUCTASE"/>
    <property type="match status" value="1"/>
</dbReference>
<dbReference type="GO" id="GO:0006260">
    <property type="term" value="P:DNA replication"/>
    <property type="evidence" value="ECO:0007669"/>
    <property type="project" value="InterPro"/>
</dbReference>
<sequence length="625" mass="70417">MAEVMTAPESTEADLMQDFQEIVSSTNQDLIQENANVDGKSPCGQMNKFASESAKLYAKEKMLSREAKQAMEDNYIHIHDLDYMPTGTATCCQIPLGKLLEKGFNTGHGHMRSPQSILSAMALAAIVFQSNQNQQHGGQSFQAFDYDLAPFVKKSYQKRLHRLQQYQLPLAPQELEKLAWEETDRECYQACEAFIHNLNSLHSRSGGQVPFTSINYGTDSSREGRLIIKNLLLATQSGLGKGETPIFPIQIFKMKKGVNFYKADPNYDLYQLALETTAKRLFPNFSFIDAPFNFVYYEEGNPDSEVAYMGCRTRIMANRHGEENSLGRGNISFTSINLVKIALTSSTVEAFMAKLEVYTEMVIRQLYERYVFQANKLVNNFTFLHGEGVWSGSDELNPEDTLEEVLKQGSLSVGFIGLAECLKALTGKHHGESEQAQELGEEIVAFLRKKCDEAAEDYDLNYSLIATPAEGLSGRFVKQDRKDFGIREGITDRDYYTNSFHIPVYYPIQAVEKIKREAVYHPYTNAGHITYIEVDGDVSKNIKAIDILVKTMAESGIGYGSVNHPVDRCKSCGYTGTIDNACPSCEITDERQFDRIRRITGYLVGTMDKWNTAKASEERDRVRHV</sequence>
<proteinExistence type="predicted"/>
<dbReference type="STRING" id="545501.BN997_01269"/>
<dbReference type="Gene3D" id="3.20.70.20">
    <property type="match status" value="1"/>
</dbReference>
<dbReference type="RefSeq" id="WP_244882336.1">
    <property type="nucleotide sequence ID" value="NZ_CDGG01000001.1"/>
</dbReference>
<dbReference type="InterPro" id="IPR012833">
    <property type="entry name" value="NrdD"/>
</dbReference>
<dbReference type="NCBIfam" id="TIGR02487">
    <property type="entry name" value="NrdD"/>
    <property type="match status" value="1"/>
</dbReference>
<dbReference type="Proteomes" id="UP000040453">
    <property type="component" value="Unassembled WGS sequence"/>
</dbReference>
<dbReference type="NCBIfam" id="NF011292">
    <property type="entry name" value="PRK14704.1"/>
    <property type="match status" value="1"/>
</dbReference>
<reference evidence="1 2" key="1">
    <citation type="submission" date="2014-11" db="EMBL/GenBank/DDBJ databases">
        <authorList>
            <person name="Urmite Genomes Urmite Genomes"/>
        </authorList>
    </citation>
    <scope>NUCLEOTIDE SEQUENCE [LARGE SCALE GENOMIC DNA]</scope>
    <source>
        <strain evidence="1 2">Oc5</strain>
    </source>
</reference>
<name>A0A0A1MP80_9BACI</name>
<dbReference type="CDD" id="cd01675">
    <property type="entry name" value="RNR_III"/>
    <property type="match status" value="1"/>
</dbReference>
<dbReference type="SUPFAM" id="SSF51998">
    <property type="entry name" value="PFL-like glycyl radical enzymes"/>
    <property type="match status" value="1"/>
</dbReference>
<dbReference type="PANTHER" id="PTHR21075">
    <property type="entry name" value="ANAEROBIC RIBONUCLEOSIDE-TRIPHOSPHATE REDUCTASE"/>
    <property type="match status" value="1"/>
</dbReference>
<keyword evidence="2" id="KW-1185">Reference proteome</keyword>
<evidence type="ECO:0000313" key="2">
    <source>
        <dbReference type="Proteomes" id="UP000040453"/>
    </source>
</evidence>
<dbReference type="GO" id="GO:0009265">
    <property type="term" value="P:2'-deoxyribonucleotide biosynthetic process"/>
    <property type="evidence" value="ECO:0007669"/>
    <property type="project" value="TreeGrafter"/>
</dbReference>
<dbReference type="AlphaFoldDB" id="A0A0A1MP80"/>
<evidence type="ECO:0000313" key="1">
    <source>
        <dbReference type="EMBL" id="CEI81447.1"/>
    </source>
</evidence>